<evidence type="ECO:0000313" key="1">
    <source>
        <dbReference type="EMBL" id="DAF53131.1"/>
    </source>
</evidence>
<accession>A0A8S5SQP6</accession>
<name>A0A8S5SQP6_9CAUD</name>
<dbReference type="EMBL" id="BK032647">
    <property type="protein sequence ID" value="DAF53131.1"/>
    <property type="molecule type" value="Genomic_DNA"/>
</dbReference>
<sequence length="1018" mass="115071">MKSHIAIKAKGKEIVLPEDFSIDIDDQNPLFNETEMFSYPVPIPMEGNRFLVQNMDSPISDLRPVSLEHTPMQIIVDGLPFRSGGAKLAEDEELDGNLSMNVDSATQSFTDLIGDLSCRDIPVKDKILIGEKIGNIKATCDYKFHATITYRKRKKSKRSLSSPKNDTASATFEPQALGFSYPGTCEVKAGSTIQEAVVKTTHDYPNDKRVNIPKVTKSFINVSEPYPNKPYCNARVCYKHLGIEDGKTSSDTINPKDATNTYEDFYPYWVLDADRPQSGVCFYVLYFLDCLFAHLGVEFDNSALREIGDLNRLCFFTTHCKYDTAPIHGVGDKQYIWKYSILKDKKGNTLETTQKVCLGAYLSKQLEVTGITEYYLFSNSQTEMPLAPVSGTELRGWTSSPQGASVENRYLWSVQLISFSDGTSAVTIPYWLGIEKDTPITSVDHYYVASDNTTLVPTQGWSTSIPAFAAAKPFFQNMDDMNKWLESRGCGGKFTFEEESTKEVQSFDYQEQFLGGLTIAKTVVVGQDNIESVKISAKVSSKTITGNVLGMYANSQNFPDESVSTIIKSLENSFGIKFYYDYERKKVTAYMLRKIFRSQQAPIDFAGKVYKMHKVNEKITGFRMCYSKESDTKEQRQNITKGKKDYNTDYDYIEYPRQRTITDKVYKQIYKNLSSADLNVYVDKTTGNAFRVKVDSEASDANSLRPVLFEVGTYKGVSLGDCSKQNEDYVKEFASNFEPMVFNDVNYRNELALAGGLSITGTDSETGKTYSVTNVNKNRVSPILAAFINEDMEHEFVLQKIRNLLGSSWADFYLTEELRLRESYDPSKTEDGNSPLQSKDWGLAIAIMRGGGVDADVQRYDYDFDGFGNSKWRMVAGEYALTSDSIDMMGNEYDYNGTQEGVGNEERFSLKICAYKRPEWAPAPLCDPDVRNKAGKVEKKILTRGLYDTFMSEYAHFLLHRKKYIIHCTATAAQIADIPNHWRERYRINGVVGYINKVSYNISVKEGIKDIEIEFYAL</sequence>
<organism evidence="1">
    <name type="scientific">Siphoviridae sp. ctLdn10</name>
    <dbReference type="NCBI Taxonomy" id="2827847"/>
    <lineage>
        <taxon>Viruses</taxon>
        <taxon>Duplodnaviria</taxon>
        <taxon>Heunggongvirae</taxon>
        <taxon>Uroviricota</taxon>
        <taxon>Caudoviricetes</taxon>
    </lineage>
</organism>
<protein>
    <submittedName>
        <fullName evidence="1">Uncharacterized protein</fullName>
    </submittedName>
</protein>
<proteinExistence type="predicted"/>
<reference evidence="1" key="1">
    <citation type="journal article" date="2021" name="Proc. Natl. Acad. Sci. U.S.A.">
        <title>A Catalog of Tens of Thousands of Viruses from Human Metagenomes Reveals Hidden Associations with Chronic Diseases.</title>
        <authorList>
            <person name="Tisza M.J."/>
            <person name="Buck C.B."/>
        </authorList>
    </citation>
    <scope>NUCLEOTIDE SEQUENCE</scope>
    <source>
        <strain evidence="1">CtLdn10</strain>
    </source>
</reference>